<feature type="transmembrane region" description="Helical" evidence="1">
    <location>
        <begin position="20"/>
        <end position="37"/>
    </location>
</feature>
<feature type="transmembrane region" description="Helical" evidence="1">
    <location>
        <begin position="209"/>
        <end position="228"/>
    </location>
</feature>
<keyword evidence="1" id="KW-1133">Transmembrane helix</keyword>
<dbReference type="VEuPathDB" id="FungiDB:BD410DRAFT_842679"/>
<gene>
    <name evidence="3" type="ORF">BD410DRAFT_842679</name>
</gene>
<evidence type="ECO:0000259" key="2">
    <source>
        <dbReference type="Pfam" id="PF20151"/>
    </source>
</evidence>
<proteinExistence type="predicted"/>
<organism evidence="3 4">
    <name type="scientific">Rickenella mellea</name>
    <dbReference type="NCBI Taxonomy" id="50990"/>
    <lineage>
        <taxon>Eukaryota</taxon>
        <taxon>Fungi</taxon>
        <taxon>Dikarya</taxon>
        <taxon>Basidiomycota</taxon>
        <taxon>Agaricomycotina</taxon>
        <taxon>Agaricomycetes</taxon>
        <taxon>Hymenochaetales</taxon>
        <taxon>Rickenellaceae</taxon>
        <taxon>Rickenella</taxon>
    </lineage>
</organism>
<dbReference type="STRING" id="50990.A0A4Y7PUT6"/>
<feature type="transmembrane region" description="Helical" evidence="1">
    <location>
        <begin position="112"/>
        <end position="131"/>
    </location>
</feature>
<sequence>MSDSSPEIAGWIAQATQLDMAYRVIISGTALVLYDYALTFSTEVSEIWKAKFNGAQALFFLTRYSYLVYTVLLCAEVFTQNPSELAFVVMAQIVLYGILTLRTYAIYQKNRIILVVLGLTSVAAVTVGVSLQVLDKPAINVSVLGTTCGMLEASVTPRESRLLVEQVLALTLDVLVFGLTFAKTIHHAIEMRKVGLGNSLGYFFLRDGAMYFLAKLLIGVVGITIFFVSSGVVPHSLKPIYPVDSYYGVYFPWSSWSLFTHSWPPRSPSAIGLE</sequence>
<feature type="transmembrane region" description="Helical" evidence="1">
    <location>
        <begin position="167"/>
        <end position="189"/>
    </location>
</feature>
<feature type="domain" description="DUF6533" evidence="2">
    <location>
        <begin position="24"/>
        <end position="67"/>
    </location>
</feature>
<dbReference type="Proteomes" id="UP000294933">
    <property type="component" value="Unassembled WGS sequence"/>
</dbReference>
<reference evidence="3 4" key="1">
    <citation type="submission" date="2018-06" db="EMBL/GenBank/DDBJ databases">
        <title>A transcriptomic atlas of mushroom development highlights an independent origin of complex multicellularity.</title>
        <authorList>
            <consortium name="DOE Joint Genome Institute"/>
            <person name="Krizsan K."/>
            <person name="Almasi E."/>
            <person name="Merenyi Z."/>
            <person name="Sahu N."/>
            <person name="Viragh M."/>
            <person name="Koszo T."/>
            <person name="Mondo S."/>
            <person name="Kiss B."/>
            <person name="Balint B."/>
            <person name="Kues U."/>
            <person name="Barry K."/>
            <person name="Hegedus J.C."/>
            <person name="Henrissat B."/>
            <person name="Johnson J."/>
            <person name="Lipzen A."/>
            <person name="Ohm R."/>
            <person name="Nagy I."/>
            <person name="Pangilinan J."/>
            <person name="Yan J."/>
            <person name="Xiong Y."/>
            <person name="Grigoriev I.V."/>
            <person name="Hibbett D.S."/>
            <person name="Nagy L.G."/>
        </authorList>
    </citation>
    <scope>NUCLEOTIDE SEQUENCE [LARGE SCALE GENOMIC DNA]</scope>
    <source>
        <strain evidence="3 4">SZMC22713</strain>
    </source>
</reference>
<protein>
    <recommendedName>
        <fullName evidence="2">DUF6533 domain-containing protein</fullName>
    </recommendedName>
</protein>
<dbReference type="EMBL" id="ML170205">
    <property type="protein sequence ID" value="TDL18642.1"/>
    <property type="molecule type" value="Genomic_DNA"/>
</dbReference>
<accession>A0A4Y7PUT6</accession>
<keyword evidence="1" id="KW-0472">Membrane</keyword>
<dbReference type="InterPro" id="IPR045340">
    <property type="entry name" value="DUF6533"/>
</dbReference>
<feature type="transmembrane region" description="Helical" evidence="1">
    <location>
        <begin position="58"/>
        <end position="79"/>
    </location>
</feature>
<evidence type="ECO:0000313" key="4">
    <source>
        <dbReference type="Proteomes" id="UP000294933"/>
    </source>
</evidence>
<keyword evidence="1" id="KW-0812">Transmembrane</keyword>
<evidence type="ECO:0000313" key="3">
    <source>
        <dbReference type="EMBL" id="TDL18642.1"/>
    </source>
</evidence>
<dbReference type="Pfam" id="PF20151">
    <property type="entry name" value="DUF6533"/>
    <property type="match status" value="1"/>
</dbReference>
<dbReference type="OrthoDB" id="3060195at2759"/>
<dbReference type="AlphaFoldDB" id="A0A4Y7PUT6"/>
<feature type="transmembrane region" description="Helical" evidence="1">
    <location>
        <begin position="85"/>
        <end position="105"/>
    </location>
</feature>
<name>A0A4Y7PUT6_9AGAM</name>
<keyword evidence="4" id="KW-1185">Reference proteome</keyword>
<evidence type="ECO:0000256" key="1">
    <source>
        <dbReference type="SAM" id="Phobius"/>
    </source>
</evidence>